<comment type="similarity">
    <text evidence="1">Belongs to the arginase family.</text>
</comment>
<dbReference type="SUPFAM" id="SSF52768">
    <property type="entry name" value="Arginase/deacetylase"/>
    <property type="match status" value="1"/>
</dbReference>
<dbReference type="PANTHER" id="PTHR11358">
    <property type="entry name" value="ARGINASE/AGMATINASE"/>
    <property type="match status" value="1"/>
</dbReference>
<organism evidence="2 3">
    <name type="scientific">Blautia aquisgranensis</name>
    <dbReference type="NCBI Taxonomy" id="3133153"/>
    <lineage>
        <taxon>Bacteria</taxon>
        <taxon>Bacillati</taxon>
        <taxon>Bacillota</taxon>
        <taxon>Clostridia</taxon>
        <taxon>Lachnospirales</taxon>
        <taxon>Lachnospiraceae</taxon>
        <taxon>Blautia</taxon>
    </lineage>
</organism>
<comment type="caution">
    <text evidence="2">The sequence shown here is derived from an EMBL/GenBank/DDBJ whole genome shotgun (WGS) entry which is preliminary data.</text>
</comment>
<dbReference type="RefSeq" id="WP_178645644.1">
    <property type="nucleotide sequence ID" value="NZ_JBBMEJ010000008.1"/>
</dbReference>
<gene>
    <name evidence="2" type="ORF">WMO28_08120</name>
</gene>
<accession>A0ABV1BE46</accession>
<proteinExistence type="inferred from homology"/>
<keyword evidence="3" id="KW-1185">Reference proteome</keyword>
<evidence type="ECO:0000256" key="1">
    <source>
        <dbReference type="PROSITE-ProRule" id="PRU00742"/>
    </source>
</evidence>
<dbReference type="InterPro" id="IPR006035">
    <property type="entry name" value="Ureohydrolase"/>
</dbReference>
<evidence type="ECO:0000313" key="2">
    <source>
        <dbReference type="EMBL" id="MEQ2370909.1"/>
    </source>
</evidence>
<dbReference type="PANTHER" id="PTHR11358:SF41">
    <property type="entry name" value="ARGINASE"/>
    <property type="match status" value="1"/>
</dbReference>
<sequence length="275" mass="31451">MERLIMDFSGIYEDQQFWKTKEPIWVECGDIPGTNCYCDADAMDEIRSRIRPYSCGGIHFIDSGNYHYMTRIWLEKISHPFELLVFDNHTDMQPPAFGGLLSCGGWIYDSLMEIPLLKKVILIGPDEEAFSRVEPEIREKVDFLSREKLLDMDEAEIPDFVRAHVGKNPLYISIDKDVLNKEEADTNWSQGDMKLETMLQCLEAVVSECAGMTDTERNVQEYILPGILGVDICGECDATEGENSELNDRANDRLWEFFLSEEEKAYGNKTSGGDR</sequence>
<dbReference type="Gene3D" id="3.40.800.10">
    <property type="entry name" value="Ureohydrolase domain"/>
    <property type="match status" value="1"/>
</dbReference>
<dbReference type="InterPro" id="IPR023696">
    <property type="entry name" value="Ureohydrolase_dom_sf"/>
</dbReference>
<dbReference type="EMBL" id="JBBMEJ010000008">
    <property type="protein sequence ID" value="MEQ2370909.1"/>
    <property type="molecule type" value="Genomic_DNA"/>
</dbReference>
<evidence type="ECO:0000313" key="3">
    <source>
        <dbReference type="Proteomes" id="UP001473063"/>
    </source>
</evidence>
<name>A0ABV1BE46_9FIRM</name>
<reference evidence="2 3" key="1">
    <citation type="submission" date="2024-03" db="EMBL/GenBank/DDBJ databases">
        <title>Human intestinal bacterial collection.</title>
        <authorList>
            <person name="Pauvert C."/>
            <person name="Hitch T.C.A."/>
            <person name="Clavel T."/>
        </authorList>
    </citation>
    <scope>NUCLEOTIDE SEQUENCE [LARGE SCALE GENOMIC DNA]</scope>
    <source>
        <strain evidence="2 3">CLA-JM-H16</strain>
    </source>
</reference>
<dbReference type="Proteomes" id="UP001473063">
    <property type="component" value="Unassembled WGS sequence"/>
</dbReference>
<dbReference type="PROSITE" id="PS51409">
    <property type="entry name" value="ARGINASE_2"/>
    <property type="match status" value="1"/>
</dbReference>
<dbReference type="Pfam" id="PF00491">
    <property type="entry name" value="Arginase"/>
    <property type="match status" value="1"/>
</dbReference>
<protein>
    <submittedName>
        <fullName evidence="2">Arginase family protein</fullName>
    </submittedName>
</protein>